<dbReference type="InterPro" id="IPR019370">
    <property type="entry name" value="E2F-assoc_phosphoprotein"/>
</dbReference>
<sequence length="183" mass="20752">MSRISWEFERQEIDESDSEAEALDLGGAENDELYDPDADNNEETWVRENLLQTEKDRRNGQEQKNEDGEDGTGGTPKPSMDLGDREFQLCCPCCFTLLCLQCQQHVKYKSQFRAIFVMNCTVKKSGSLRVRVHAEESGGKTTSNHPGTQKPTEKYYPVACNTCGTDVGVLDQDEVYHFCNVMY</sequence>
<evidence type="ECO:0008006" key="4">
    <source>
        <dbReference type="Google" id="ProtNLM"/>
    </source>
</evidence>
<dbReference type="PANTHER" id="PTHR15967">
    <property type="entry name" value="E2F-ASSOCIATED PHOSPHOPROTEIN"/>
    <property type="match status" value="1"/>
</dbReference>
<name>A0AAV8URQ0_9RHOD</name>
<feature type="compositionally biased region" description="Acidic residues" evidence="1">
    <location>
        <begin position="29"/>
        <end position="42"/>
    </location>
</feature>
<feature type="compositionally biased region" description="Basic and acidic residues" evidence="1">
    <location>
        <begin position="1"/>
        <end position="13"/>
    </location>
</feature>
<organism evidence="2 3">
    <name type="scientific">Rhodosorus marinus</name>
    <dbReference type="NCBI Taxonomy" id="101924"/>
    <lineage>
        <taxon>Eukaryota</taxon>
        <taxon>Rhodophyta</taxon>
        <taxon>Stylonematophyceae</taxon>
        <taxon>Stylonematales</taxon>
        <taxon>Stylonemataceae</taxon>
        <taxon>Rhodosorus</taxon>
    </lineage>
</organism>
<protein>
    <recommendedName>
        <fullName evidence="4">E2F-associated phosphoprotein</fullName>
    </recommendedName>
</protein>
<gene>
    <name evidence="2" type="ORF">NDN08_000293</name>
</gene>
<keyword evidence="3" id="KW-1185">Reference proteome</keyword>
<dbReference type="Pfam" id="PF10238">
    <property type="entry name" value="Eapp_C"/>
    <property type="match status" value="1"/>
</dbReference>
<feature type="region of interest" description="Disordered" evidence="1">
    <location>
        <begin position="1"/>
        <end position="79"/>
    </location>
</feature>
<dbReference type="GO" id="GO:0005634">
    <property type="term" value="C:nucleus"/>
    <property type="evidence" value="ECO:0007669"/>
    <property type="project" value="TreeGrafter"/>
</dbReference>
<dbReference type="Proteomes" id="UP001157974">
    <property type="component" value="Unassembled WGS sequence"/>
</dbReference>
<accession>A0AAV8URQ0</accession>
<dbReference type="PANTHER" id="PTHR15967:SF0">
    <property type="entry name" value="E2F-ASSOCIATED PHOSPHOPROTEIN"/>
    <property type="match status" value="1"/>
</dbReference>
<dbReference type="EMBL" id="JAMWBK010000006">
    <property type="protein sequence ID" value="KAJ8903758.1"/>
    <property type="molecule type" value="Genomic_DNA"/>
</dbReference>
<evidence type="ECO:0000256" key="1">
    <source>
        <dbReference type="SAM" id="MobiDB-lite"/>
    </source>
</evidence>
<evidence type="ECO:0000313" key="2">
    <source>
        <dbReference type="EMBL" id="KAJ8903758.1"/>
    </source>
</evidence>
<dbReference type="AlphaFoldDB" id="A0AAV8URQ0"/>
<comment type="caution">
    <text evidence="2">The sequence shown here is derived from an EMBL/GenBank/DDBJ whole genome shotgun (WGS) entry which is preliminary data.</text>
</comment>
<reference evidence="2 3" key="1">
    <citation type="journal article" date="2023" name="Nat. Commun.">
        <title>Origin of minicircular mitochondrial genomes in red algae.</title>
        <authorList>
            <person name="Lee Y."/>
            <person name="Cho C.H."/>
            <person name="Lee Y.M."/>
            <person name="Park S.I."/>
            <person name="Yang J.H."/>
            <person name="West J.A."/>
            <person name="Bhattacharya D."/>
            <person name="Yoon H.S."/>
        </authorList>
    </citation>
    <scope>NUCLEOTIDE SEQUENCE [LARGE SCALE GENOMIC DNA]</scope>
    <source>
        <strain evidence="2 3">CCMP1338</strain>
        <tissue evidence="2">Whole cell</tissue>
    </source>
</reference>
<proteinExistence type="predicted"/>
<evidence type="ECO:0000313" key="3">
    <source>
        <dbReference type="Proteomes" id="UP001157974"/>
    </source>
</evidence>
<feature type="compositionally biased region" description="Basic and acidic residues" evidence="1">
    <location>
        <begin position="53"/>
        <end position="66"/>
    </location>
</feature>